<proteinExistence type="predicted"/>
<dbReference type="EMBL" id="JABCJR010000038">
    <property type="protein sequence ID" value="NMR71484.1"/>
    <property type="molecule type" value="Genomic_DNA"/>
</dbReference>
<reference evidence="1 2" key="1">
    <citation type="submission" date="2020-04" db="EMBL/GenBank/DDBJ databases">
        <title>WGS-Seq of Vibrio isolated by the O'Toole Lab.</title>
        <authorList>
            <person name="Mckone K.P."/>
            <person name="Whitaker R."/>
            <person name="Sevigney J.L."/>
            <person name="Herring J.B."/>
            <person name="O'Toole G."/>
        </authorList>
    </citation>
    <scope>NUCLEOTIDE SEQUENCE [LARGE SCALE GENOMIC DNA]</scope>
    <source>
        <strain evidence="1 2">BS_02</strain>
    </source>
</reference>
<protein>
    <submittedName>
        <fullName evidence="1">DUF4194 domain-containing protein</fullName>
    </submittedName>
</protein>
<evidence type="ECO:0000313" key="1">
    <source>
        <dbReference type="EMBL" id="NMR71484.1"/>
    </source>
</evidence>
<dbReference type="RefSeq" id="WP_017242636.1">
    <property type="nucleotide sequence ID" value="NZ_JABBXC010000035.1"/>
</dbReference>
<comment type="caution">
    <text evidence="1">The sequence shown here is derived from an EMBL/GenBank/DDBJ whole genome shotgun (WGS) entry which is preliminary data.</text>
</comment>
<dbReference type="Pfam" id="PF13835">
    <property type="entry name" value="DUF4194"/>
    <property type="match status" value="1"/>
</dbReference>
<keyword evidence="2" id="KW-1185">Reference proteome</keyword>
<dbReference type="InterPro" id="IPR025449">
    <property type="entry name" value="JetB"/>
</dbReference>
<dbReference type="Proteomes" id="UP000590068">
    <property type="component" value="Unassembled WGS sequence"/>
</dbReference>
<organism evidence="1 2">
    <name type="scientific">Vibrio breoganii</name>
    <dbReference type="NCBI Taxonomy" id="553239"/>
    <lineage>
        <taxon>Bacteria</taxon>
        <taxon>Pseudomonadati</taxon>
        <taxon>Pseudomonadota</taxon>
        <taxon>Gammaproteobacteria</taxon>
        <taxon>Vibrionales</taxon>
        <taxon>Vibrionaceae</taxon>
        <taxon>Vibrio</taxon>
    </lineage>
</organism>
<accession>A0ABX1UAF5</accession>
<name>A0ABX1UAF5_9VIBR</name>
<gene>
    <name evidence="1" type="ORF">HJ568_16175</name>
</gene>
<evidence type="ECO:0000313" key="2">
    <source>
        <dbReference type="Proteomes" id="UP000590068"/>
    </source>
</evidence>
<sequence length="193" mass="22705">MLSDAQQQQKSALQVRLLKGPLYRAKHKELWQWLERDQMAIRAYFQQIGLSLLLDEMEGYAFLKQQDESEGQEIGIPRLISRRSLNFHQTLLLVLLRKRLAEHDSEESASRLIVERSDIYQWLTPFYPEASNEVKQRREFDVLIKKIIDMGFLSTLSSHPDAFEVQRILKAVISAEQISELIEMLGQYQQERE</sequence>